<organism evidence="1 2">
    <name type="scientific">Fusarium oxysporum</name>
    <name type="common">Fusarium vascular wilt</name>
    <dbReference type="NCBI Taxonomy" id="5507"/>
    <lineage>
        <taxon>Eukaryota</taxon>
        <taxon>Fungi</taxon>
        <taxon>Dikarya</taxon>
        <taxon>Ascomycota</taxon>
        <taxon>Pezizomycotina</taxon>
        <taxon>Sordariomycetes</taxon>
        <taxon>Hypocreomycetidae</taxon>
        <taxon>Hypocreales</taxon>
        <taxon>Nectriaceae</taxon>
        <taxon>Fusarium</taxon>
        <taxon>Fusarium oxysporum species complex</taxon>
    </lineage>
</organism>
<dbReference type="AlphaFoldDB" id="A0A2H3TSB4"/>
<gene>
    <name evidence="1" type="ORF">FRV6_11817</name>
</gene>
<accession>A0A2H3TSB4</accession>
<evidence type="ECO:0000313" key="2">
    <source>
        <dbReference type="Proteomes" id="UP000219369"/>
    </source>
</evidence>
<name>A0A2H3TSB4_FUSOX</name>
<dbReference type="EMBL" id="FMJY01000007">
    <property type="protein sequence ID" value="SCO87690.1"/>
    <property type="molecule type" value="Genomic_DNA"/>
</dbReference>
<dbReference type="Proteomes" id="UP000219369">
    <property type="component" value="Unassembled WGS sequence"/>
</dbReference>
<reference evidence="2" key="1">
    <citation type="submission" date="2016-09" db="EMBL/GenBank/DDBJ databases">
        <authorList>
            <person name="Guldener U."/>
        </authorList>
    </citation>
    <scope>NUCLEOTIDE SEQUENCE [LARGE SCALE GENOMIC DNA]</scope>
    <source>
        <strain evidence="2">V64-1</strain>
    </source>
</reference>
<protein>
    <submittedName>
        <fullName evidence="1">Uncharacterized protein</fullName>
    </submittedName>
</protein>
<sequence>MADNLVNRMQTMASMMGQRVINSVNY</sequence>
<proteinExistence type="predicted"/>
<evidence type="ECO:0000313" key="1">
    <source>
        <dbReference type="EMBL" id="SCO87690.1"/>
    </source>
</evidence>